<evidence type="ECO:0000313" key="3">
    <source>
        <dbReference type="Proteomes" id="UP001139068"/>
    </source>
</evidence>
<dbReference type="RefSeq" id="WP_243072546.1">
    <property type="nucleotide sequence ID" value="NZ_JAIVFL010000001.1"/>
</dbReference>
<proteinExistence type="predicted"/>
<feature type="region of interest" description="Disordered" evidence="1">
    <location>
        <begin position="32"/>
        <end position="52"/>
    </location>
</feature>
<dbReference type="SUPFAM" id="SSF56645">
    <property type="entry name" value="Acyl-CoA dehydrogenase NM domain-like"/>
    <property type="match status" value="1"/>
</dbReference>
<keyword evidence="3" id="KW-1185">Reference proteome</keyword>
<dbReference type="InterPro" id="IPR009100">
    <property type="entry name" value="AcylCoA_DH/oxidase_NM_dom_sf"/>
</dbReference>
<evidence type="ECO:0000313" key="2">
    <source>
        <dbReference type="EMBL" id="MCI4676342.1"/>
    </source>
</evidence>
<reference evidence="2" key="1">
    <citation type="journal article" date="2022" name="ISME J.">
        <title>Identification of active gaseous-alkane degraders at natural gas seeps.</title>
        <authorList>
            <person name="Farhan Ul Haque M."/>
            <person name="Hernandez M."/>
            <person name="Crombie A.T."/>
            <person name="Murrell J.C."/>
        </authorList>
    </citation>
    <scope>NUCLEOTIDE SEQUENCE</scope>
    <source>
        <strain evidence="2">ANDR5</strain>
    </source>
</reference>
<sequence>MIVAHICNDVAEDLKGEILGDVVAGTPTAVAMSEPGSGSTVASVRTWPGWKP</sequence>
<evidence type="ECO:0000256" key="1">
    <source>
        <dbReference type="SAM" id="MobiDB-lite"/>
    </source>
</evidence>
<gene>
    <name evidence="2" type="ORF">K9U37_16265</name>
</gene>
<organism evidence="2 3">
    <name type="scientific">Candidatus Mycolicibacterium alkanivorans</name>
    <dbReference type="NCBI Taxonomy" id="2954114"/>
    <lineage>
        <taxon>Bacteria</taxon>
        <taxon>Bacillati</taxon>
        <taxon>Actinomycetota</taxon>
        <taxon>Actinomycetes</taxon>
        <taxon>Mycobacteriales</taxon>
        <taxon>Mycobacteriaceae</taxon>
        <taxon>Mycolicibacterium</taxon>
    </lineage>
</organism>
<comment type="caution">
    <text evidence="2">The sequence shown here is derived from an EMBL/GenBank/DDBJ whole genome shotgun (WGS) entry which is preliminary data.</text>
</comment>
<name>A0ABS9YZK0_9MYCO</name>
<dbReference type="Proteomes" id="UP001139068">
    <property type="component" value="Unassembled WGS sequence"/>
</dbReference>
<protein>
    <submittedName>
        <fullName evidence="2">Uncharacterized protein</fullName>
    </submittedName>
</protein>
<accession>A0ABS9YZK0</accession>
<dbReference type="EMBL" id="JAIVFL010000001">
    <property type="protein sequence ID" value="MCI4676342.1"/>
    <property type="molecule type" value="Genomic_DNA"/>
</dbReference>